<comment type="function">
    <text evidence="6">Involved in the regulation of homocysteine metabolism.</text>
</comment>
<feature type="binding site" evidence="7 8">
    <location>
        <position position="295"/>
    </location>
    <ligand>
        <name>Zn(2+)</name>
        <dbReference type="ChEBI" id="CHEBI:29105"/>
    </ligand>
</feature>
<dbReference type="GO" id="GO:0005829">
    <property type="term" value="C:cytosol"/>
    <property type="evidence" value="ECO:0007669"/>
    <property type="project" value="TreeGrafter"/>
</dbReference>
<protein>
    <submittedName>
        <fullName evidence="10">Betaine--homocysteine S-methyltransferase 1</fullName>
    </submittedName>
</protein>
<feature type="binding site" evidence="7 8">
    <location>
        <position position="212"/>
    </location>
    <ligand>
        <name>Zn(2+)</name>
        <dbReference type="ChEBI" id="CHEBI:29105"/>
    </ligand>
</feature>
<dbReference type="FunFam" id="3.20.20.330:FF:000003">
    <property type="entry name" value="Betaine--homocysteine S-methyltransferase 1"/>
    <property type="match status" value="1"/>
</dbReference>
<dbReference type="SUPFAM" id="SSF82282">
    <property type="entry name" value="Homocysteine S-methyltransferase"/>
    <property type="match status" value="1"/>
</dbReference>
<keyword evidence="5 6" id="KW-0862">Zinc</keyword>
<evidence type="ECO:0000256" key="3">
    <source>
        <dbReference type="ARBA" id="ARBA00022679"/>
    </source>
</evidence>
<dbReference type="PANTHER" id="PTHR46120:SF1">
    <property type="entry name" value="HCY-BINDING DOMAIN-CONTAINING PROTEIN"/>
    <property type="match status" value="1"/>
</dbReference>
<dbReference type="Ensembl" id="ENSSORT00005037252.1">
    <property type="protein sequence ID" value="ENSSORP00005036291.1"/>
    <property type="gene ID" value="ENSSORG00005017060.1"/>
</dbReference>
<comment type="pathway">
    <text evidence="1 6">Amino-acid biosynthesis; L-methionine biosynthesis via de novo pathway; L-methionine from L-homocysteine (BhmT route): step 1/1.</text>
</comment>
<reference evidence="10" key="1">
    <citation type="submission" date="2019-06" db="EMBL/GenBank/DDBJ databases">
        <authorList>
            <consortium name="Wellcome Sanger Institute Data Sharing"/>
        </authorList>
    </citation>
    <scope>NUCLEOTIDE SEQUENCE [LARGE SCALE GENOMIC DNA]</scope>
</reference>
<dbReference type="GO" id="GO:0047150">
    <property type="term" value="F:betaine-homocysteine S-methyltransferase activity"/>
    <property type="evidence" value="ECO:0007669"/>
    <property type="project" value="TreeGrafter"/>
</dbReference>
<evidence type="ECO:0000256" key="5">
    <source>
        <dbReference type="ARBA" id="ARBA00022833"/>
    </source>
</evidence>
<dbReference type="GO" id="GO:0032259">
    <property type="term" value="P:methylation"/>
    <property type="evidence" value="ECO:0007669"/>
    <property type="project" value="UniProtKB-KW"/>
</dbReference>
<keyword evidence="3 6" id="KW-0808">Transferase</keyword>
<dbReference type="InterPro" id="IPR017226">
    <property type="entry name" value="BHMT-like"/>
</dbReference>
<accession>A0A673B248</accession>
<name>A0A673B248_9TELE</name>
<keyword evidence="4 6" id="KW-0479">Metal-binding</keyword>
<reference evidence="10" key="2">
    <citation type="submission" date="2025-08" db="UniProtKB">
        <authorList>
            <consortium name="Ensembl"/>
        </authorList>
    </citation>
    <scope>IDENTIFICATION</scope>
</reference>
<feature type="binding site" evidence="7 8">
    <location>
        <position position="294"/>
    </location>
    <ligand>
        <name>Zn(2+)</name>
        <dbReference type="ChEBI" id="CHEBI:29105"/>
    </ligand>
</feature>
<dbReference type="InterPro" id="IPR051524">
    <property type="entry name" value="BHMT"/>
</dbReference>
<evidence type="ECO:0000259" key="9">
    <source>
        <dbReference type="PROSITE" id="PS50970"/>
    </source>
</evidence>
<comment type="subunit">
    <text evidence="6">Homotetramer.</text>
</comment>
<evidence type="ECO:0000256" key="6">
    <source>
        <dbReference type="PIRNR" id="PIRNR037505"/>
    </source>
</evidence>
<gene>
    <name evidence="10" type="primary">bhmt</name>
</gene>
<evidence type="ECO:0000256" key="2">
    <source>
        <dbReference type="ARBA" id="ARBA00022603"/>
    </source>
</evidence>
<dbReference type="GO" id="GO:0071267">
    <property type="term" value="P:L-methionine salvage"/>
    <property type="evidence" value="ECO:0007669"/>
    <property type="project" value="TreeGrafter"/>
</dbReference>
<evidence type="ECO:0000256" key="8">
    <source>
        <dbReference type="PROSITE-ProRule" id="PRU00333"/>
    </source>
</evidence>
<dbReference type="Gene3D" id="3.20.20.330">
    <property type="entry name" value="Homocysteine-binding-like domain"/>
    <property type="match status" value="1"/>
</dbReference>
<evidence type="ECO:0000256" key="4">
    <source>
        <dbReference type="ARBA" id="ARBA00022723"/>
    </source>
</evidence>
<dbReference type="PROSITE" id="PS50970">
    <property type="entry name" value="HCY"/>
    <property type="match status" value="1"/>
</dbReference>
<evidence type="ECO:0000313" key="10">
    <source>
        <dbReference type="Ensembl" id="ENSSORP00005036291.1"/>
    </source>
</evidence>
<keyword evidence="2 6" id="KW-0489">Methyltransferase</keyword>
<dbReference type="InterPro" id="IPR036589">
    <property type="entry name" value="HCY_dom_sf"/>
</dbReference>
<dbReference type="Pfam" id="PF02574">
    <property type="entry name" value="S-methyl_trans"/>
    <property type="match status" value="1"/>
</dbReference>
<dbReference type="AlphaFoldDB" id="A0A673B248"/>
<proteinExistence type="predicted"/>
<dbReference type="PIRSF" id="PIRSF037505">
    <property type="entry name" value="Betaine_HMT"/>
    <property type="match status" value="1"/>
</dbReference>
<feature type="domain" description="Hcy-binding" evidence="9">
    <location>
        <begin position="8"/>
        <end position="309"/>
    </location>
</feature>
<comment type="cofactor">
    <cofactor evidence="6 7">
        <name>Zn(2+)</name>
        <dbReference type="ChEBI" id="CHEBI:29105"/>
    </cofactor>
    <text evidence="6 7">Binds 1 zinc ion per subunit.</text>
</comment>
<dbReference type="UniPathway" id="UPA00051">
    <property type="reaction ID" value="UER00083"/>
</dbReference>
<dbReference type="Proteomes" id="UP000472271">
    <property type="component" value="Chromosome 12"/>
</dbReference>
<dbReference type="PANTHER" id="PTHR46120">
    <property type="entry name" value="BETAINE--HOMOCYSTEINE S-METHYLTRANSFERASE 1"/>
    <property type="match status" value="1"/>
</dbReference>
<dbReference type="GO" id="GO:0008270">
    <property type="term" value="F:zinc ion binding"/>
    <property type="evidence" value="ECO:0007669"/>
    <property type="project" value="UniProtKB-UniRule"/>
</dbReference>
<evidence type="ECO:0000256" key="1">
    <source>
        <dbReference type="ARBA" id="ARBA00005137"/>
    </source>
</evidence>
<evidence type="ECO:0000313" key="11">
    <source>
        <dbReference type="Proteomes" id="UP000472271"/>
    </source>
</evidence>
<dbReference type="InterPro" id="IPR003726">
    <property type="entry name" value="HCY_dom"/>
</dbReference>
<evidence type="ECO:0000256" key="7">
    <source>
        <dbReference type="PIRSR" id="PIRSR037505-2"/>
    </source>
</evidence>
<keyword evidence="11" id="KW-1185">Reference proteome</keyword>
<sequence length="399" mass="44149">MAPAGTKRGILERLDAGEVVIGDGGFVFALEKRGYVKAGPWTPEAAAENPEAVRQLHREFLRAGSNVMQTFTFYASDDKLENRGHTQRFTLLTHLISACDLAREVANEGDALVAGGVSQTPSYLSCKSEDEVKAIFKKQIDVFVKKDVDFLIAEYFEHVEEAEWAVQVLKTTGKPVAASLCIGPEGDLNGVSPGDCAVRLVKAGAQIVGINCHFDPETCVKTVKMMKMGVEKAGLKAHYMCQPLAYHTPDCNRQGFIDLPEFPFGLEPRILTRWDMQKYARDAYNVGIRFIGGCCGFEPYHIRALAEELATERGFLPPGSEKHGLWGSGLEMHTKPWVRARARRDYWETLKPASGRPFCPSMAAPDGWGITKGHADLMQQREATSQEQLKALFDKATKH</sequence>
<reference evidence="10" key="3">
    <citation type="submission" date="2025-09" db="UniProtKB">
        <authorList>
            <consortium name="Ensembl"/>
        </authorList>
    </citation>
    <scope>IDENTIFICATION</scope>
</reference>
<dbReference type="InParanoid" id="A0A673B248"/>
<organism evidence="10 11">
    <name type="scientific">Sphaeramia orbicularis</name>
    <name type="common">orbiculate cardinalfish</name>
    <dbReference type="NCBI Taxonomy" id="375764"/>
    <lineage>
        <taxon>Eukaryota</taxon>
        <taxon>Metazoa</taxon>
        <taxon>Chordata</taxon>
        <taxon>Craniata</taxon>
        <taxon>Vertebrata</taxon>
        <taxon>Euteleostomi</taxon>
        <taxon>Actinopterygii</taxon>
        <taxon>Neopterygii</taxon>
        <taxon>Teleostei</taxon>
        <taxon>Neoteleostei</taxon>
        <taxon>Acanthomorphata</taxon>
        <taxon>Gobiaria</taxon>
        <taxon>Kurtiformes</taxon>
        <taxon>Apogonoidei</taxon>
        <taxon>Apogonidae</taxon>
        <taxon>Apogoninae</taxon>
        <taxon>Sphaeramia</taxon>
    </lineage>
</organism>